<proteinExistence type="predicted"/>
<organism evidence="1 2">
    <name type="scientific">Rubroshorea leprosula</name>
    <dbReference type="NCBI Taxonomy" id="152421"/>
    <lineage>
        <taxon>Eukaryota</taxon>
        <taxon>Viridiplantae</taxon>
        <taxon>Streptophyta</taxon>
        <taxon>Embryophyta</taxon>
        <taxon>Tracheophyta</taxon>
        <taxon>Spermatophyta</taxon>
        <taxon>Magnoliopsida</taxon>
        <taxon>eudicotyledons</taxon>
        <taxon>Gunneridae</taxon>
        <taxon>Pentapetalae</taxon>
        <taxon>rosids</taxon>
        <taxon>malvids</taxon>
        <taxon>Malvales</taxon>
        <taxon>Dipterocarpaceae</taxon>
        <taxon>Rubroshorea</taxon>
    </lineage>
</organism>
<keyword evidence="2" id="KW-1185">Reference proteome</keyword>
<dbReference type="EMBL" id="BPVZ01000015">
    <property type="protein sequence ID" value="GKU99894.1"/>
    <property type="molecule type" value="Genomic_DNA"/>
</dbReference>
<evidence type="ECO:0000313" key="2">
    <source>
        <dbReference type="Proteomes" id="UP001054252"/>
    </source>
</evidence>
<dbReference type="Gene3D" id="3.80.10.10">
    <property type="entry name" value="Ribonuclease Inhibitor"/>
    <property type="match status" value="1"/>
</dbReference>
<name>A0AAV5IM00_9ROSI</name>
<protein>
    <recommendedName>
        <fullName evidence="3">Disease resistance protein</fullName>
    </recommendedName>
</protein>
<evidence type="ECO:0008006" key="3">
    <source>
        <dbReference type="Google" id="ProtNLM"/>
    </source>
</evidence>
<comment type="caution">
    <text evidence="1">The sequence shown here is derived from an EMBL/GenBank/DDBJ whole genome shotgun (WGS) entry which is preliminary data.</text>
</comment>
<gene>
    <name evidence="1" type="ORF">SLEP1_g12673</name>
</gene>
<evidence type="ECO:0000313" key="1">
    <source>
        <dbReference type="EMBL" id="GKU99894.1"/>
    </source>
</evidence>
<sequence length="108" mass="12468">MKEIPSADESLILSVWDSGDSGAMPNLEVLELVDMKKLETICADESLAWPKLKELRIYRCRKLKRVPFDKENATGLKLIKGEQAWWDNLSNEEFIEHFKSFGILRQSV</sequence>
<dbReference type="Proteomes" id="UP001054252">
    <property type="component" value="Unassembled WGS sequence"/>
</dbReference>
<dbReference type="InterPro" id="IPR032675">
    <property type="entry name" value="LRR_dom_sf"/>
</dbReference>
<dbReference type="AlphaFoldDB" id="A0AAV5IM00"/>
<reference evidence="1 2" key="1">
    <citation type="journal article" date="2021" name="Commun. Biol.">
        <title>The genome of Shorea leprosula (Dipterocarpaceae) highlights the ecological relevance of drought in aseasonal tropical rainforests.</title>
        <authorList>
            <person name="Ng K.K.S."/>
            <person name="Kobayashi M.J."/>
            <person name="Fawcett J.A."/>
            <person name="Hatakeyama M."/>
            <person name="Paape T."/>
            <person name="Ng C.H."/>
            <person name="Ang C.C."/>
            <person name="Tnah L.H."/>
            <person name="Lee C.T."/>
            <person name="Nishiyama T."/>
            <person name="Sese J."/>
            <person name="O'Brien M.J."/>
            <person name="Copetti D."/>
            <person name="Mohd Noor M.I."/>
            <person name="Ong R.C."/>
            <person name="Putra M."/>
            <person name="Sireger I.Z."/>
            <person name="Indrioko S."/>
            <person name="Kosugi Y."/>
            <person name="Izuno A."/>
            <person name="Isagi Y."/>
            <person name="Lee S.L."/>
            <person name="Shimizu K.K."/>
        </authorList>
    </citation>
    <scope>NUCLEOTIDE SEQUENCE [LARGE SCALE GENOMIC DNA]</scope>
    <source>
        <strain evidence="1">214</strain>
    </source>
</reference>
<accession>A0AAV5IM00</accession>